<feature type="compositionally biased region" description="Basic residues" evidence="24">
    <location>
        <begin position="34"/>
        <end position="49"/>
    </location>
</feature>
<evidence type="ECO:0000256" key="21">
    <source>
        <dbReference type="ARBA" id="ARBA00048367"/>
    </source>
</evidence>
<evidence type="ECO:0000256" key="1">
    <source>
        <dbReference type="ARBA" id="ARBA00004324"/>
    </source>
</evidence>
<comment type="catalytic activity">
    <reaction evidence="18">
        <text>L-threonyl-[protein] + ATP = O-phospho-L-threonyl-[protein] + ADP + H(+)</text>
        <dbReference type="Rhea" id="RHEA:46608"/>
        <dbReference type="Rhea" id="RHEA-COMP:11060"/>
        <dbReference type="Rhea" id="RHEA-COMP:11605"/>
        <dbReference type="ChEBI" id="CHEBI:15378"/>
        <dbReference type="ChEBI" id="CHEBI:30013"/>
        <dbReference type="ChEBI" id="CHEBI:30616"/>
        <dbReference type="ChEBI" id="CHEBI:61977"/>
        <dbReference type="ChEBI" id="CHEBI:456216"/>
        <dbReference type="EC" id="2.7.11.24"/>
    </reaction>
</comment>
<feature type="compositionally biased region" description="Basic and acidic residues" evidence="24">
    <location>
        <begin position="429"/>
        <end position="446"/>
    </location>
</feature>
<evidence type="ECO:0000256" key="22">
    <source>
        <dbReference type="ARBA" id="ARBA00049280"/>
    </source>
</evidence>
<keyword evidence="10" id="KW-0808">Transferase</keyword>
<evidence type="ECO:0000256" key="13">
    <source>
        <dbReference type="ARBA" id="ARBA00022840"/>
    </source>
</evidence>
<sequence length="1475" mass="162588">MPNPERHGGKKDGSGGASGTLQPSSGGGSSNSRERHRLVSKHKRHKSKHSKDMGLVTPEAAPLGTIIKPLVEYDDISSDSDTFSDDMAFKLDRRENDERRGTDRSDRLHKHRHHQHRRSRDLLKTKQTEKEKNQEVSSKSGSMKDRISGSSKRSNEENEDYGKAQISKSSSNKESRSSKLHKEKTRKERELKSGHKDRSKSHRKRETPKSYKTVDSPKRRSRSPHRKWSDSPKQDDSPSGASYGQDYDLSPPRSHTSSNYDSYKKSPGSTSRRQSISPPYKEPSAYQSSTRSPSPYSRRQRSVSPYSRRRSSSYERSGSYSGRSPSPYGRRRSSSPFMSKRSLSRSPLPSRKSMKSRSRSPAYSRHSSSHSKKKRSGSRSRHSSISPVRLPLNSSLGAELSRKKKERAAAAAAAKMDGKESKGSPIFLPRKENSLVEAKDSGLESKKLTRGVKLEKSAPDTELVNIPHLNTEVKNSLDTGKVKLDENSEKHPIKDLKAQGSRDSKPIAFKEEIVTPKETETSEKETPPPVPAVTSPPPPLPTTSPPPQTPPLPPLPPLPAIPQQPPLPPPQPAFSQVLASSTSTLPPSTHPRTSTLSSQANSQPLAQVSVKTQISVTAAIPHLKTSTLPPLPLPPLLPGDDDMDSPKETPPSKPVKKEKEQRPRHLLTDLPLPPELPGGDPSPPDSPEPKAVTPPQQPYKKRPKICCPRYGERRQTESDWGKRCVDKFDIIGIIGEGTYGQVYKAKDKDTGELVALKKVRLDNEKEGFPITAIREIKILRQLIHRSVVNMKEIVTDKQDALDFKKDKGAFYLVFEYMDHDLMGLLESGLVHFSEDHIKSFMKQLMEGLDYCHKKNFLHRDIKCSNILLSIFSFSSDPVIVSASYRPYTNKVITLWYRPPELLLGEERYTPAIDVWSCGCILGELFTKKPIFQANLELAQLELISRLCGSPCPAVWPDVIKLPYFNTMKPKKQYRRLIFMLFFPFPSALCLHILISCPSIHSLLQSHTHFPFVLSFCSLPHWQDCHELWSKKRRRQRQSGVVIEEPPPSKASRKETTSGTSAEPVKNSSPAPPEPASGKVEPGTGDAIGLGDITQQLNQSELAVLLNLLQSQTDLSIPQMAQLLNIHSNPEMQQQLEALNQSISALTEATSQQQDSEPMAPEESLKEAPPALVVQPSAEQTTSEASSTPADMQNMLAVLLSQLMKTQEPAGSLEENNSDKNSGPQGPRRTPTMPQEEAAACPPHILPPEKRPPEPPGPPPPPPPPPLVEGDLSSAPQELNPAVTAALLQLLSQPEAEPPGHLPHEHQALRPMEYSTRPHPNRTYGNTDGPETGFSATDTDERNSGPALTESLTQTLVKNRTYSGSVSHLGESSSYQGTGSVQFPGDQDLRFARVPLPLHSVVGQPFLKAEGSSNSVVHAETKLQNYGELGPGTTGASSSGAGLNWGGSAQSSAYGKLYRGPTRVPPRGGRGRGVPY</sequence>
<dbReference type="PROSITE" id="PS50011">
    <property type="entry name" value="PROTEIN_KINASE_DOM"/>
    <property type="match status" value="1"/>
</dbReference>
<dbReference type="Ensembl" id="ENSUAMT00000037917.1">
    <property type="protein sequence ID" value="ENSUAMP00000034042.1"/>
    <property type="gene ID" value="ENSUAMG00000025936.1"/>
</dbReference>
<dbReference type="FunFam" id="1.10.510.10:FF:000624">
    <property type="entry name" value="Mitogen-activated protein kinase"/>
    <property type="match status" value="1"/>
</dbReference>
<keyword evidence="12" id="KW-0418">Kinase</keyword>
<dbReference type="GO" id="GO:0043409">
    <property type="term" value="P:negative regulation of MAPK cascade"/>
    <property type="evidence" value="ECO:0007669"/>
    <property type="project" value="Ensembl"/>
</dbReference>
<feature type="compositionally biased region" description="Low complexity" evidence="24">
    <location>
        <begin position="578"/>
        <end position="598"/>
    </location>
</feature>
<name>A0A452SMZ3_URSAM</name>
<dbReference type="EC" id="2.7.11.22" evidence="7"/>
<feature type="compositionally biased region" description="Polar residues" evidence="24">
    <location>
        <begin position="1056"/>
        <end position="1068"/>
    </location>
</feature>
<feature type="compositionally biased region" description="Acidic residues" evidence="24">
    <location>
        <begin position="72"/>
        <end position="84"/>
    </location>
</feature>
<dbReference type="EC" id="2.7.11.24" evidence="6"/>
<dbReference type="InterPro" id="IPR008271">
    <property type="entry name" value="Ser/Thr_kinase_AS"/>
</dbReference>
<evidence type="ECO:0000256" key="15">
    <source>
        <dbReference type="ARBA" id="ARBA00023242"/>
    </source>
</evidence>
<feature type="compositionally biased region" description="Basic and acidic residues" evidence="24">
    <location>
        <begin position="480"/>
        <end position="526"/>
    </location>
</feature>
<dbReference type="PROSITE" id="PS00108">
    <property type="entry name" value="PROTEIN_KINASE_ST"/>
    <property type="match status" value="1"/>
</dbReference>
<evidence type="ECO:0000256" key="16">
    <source>
        <dbReference type="ARBA" id="ARBA00040213"/>
    </source>
</evidence>
<dbReference type="Pfam" id="PF00069">
    <property type="entry name" value="Pkinase"/>
    <property type="match status" value="1"/>
</dbReference>
<dbReference type="GO" id="GO:0004707">
    <property type="term" value="F:MAP kinase activity"/>
    <property type="evidence" value="ECO:0007669"/>
    <property type="project" value="UniProtKB-EC"/>
</dbReference>
<dbReference type="EC" id="2.7.11.23" evidence="5"/>
<evidence type="ECO:0000256" key="12">
    <source>
        <dbReference type="ARBA" id="ARBA00022777"/>
    </source>
</evidence>
<reference evidence="26" key="3">
    <citation type="submission" date="2025-09" db="UniProtKB">
        <authorList>
            <consortium name="Ensembl"/>
        </authorList>
    </citation>
    <scope>IDENTIFICATION</scope>
</reference>
<dbReference type="InterPro" id="IPR017441">
    <property type="entry name" value="Protein_kinase_ATP_BS"/>
</dbReference>
<feature type="compositionally biased region" description="Polar residues" evidence="24">
    <location>
        <begin position="599"/>
        <end position="616"/>
    </location>
</feature>
<evidence type="ECO:0000256" key="23">
    <source>
        <dbReference type="PROSITE-ProRule" id="PRU10141"/>
    </source>
</evidence>
<feature type="compositionally biased region" description="Basic and acidic residues" evidence="24">
    <location>
        <begin position="227"/>
        <end position="236"/>
    </location>
</feature>
<dbReference type="Proteomes" id="UP000291022">
    <property type="component" value="Unassembled WGS sequence"/>
</dbReference>
<feature type="compositionally biased region" description="Basic and acidic residues" evidence="24">
    <location>
        <begin position="142"/>
        <end position="162"/>
    </location>
</feature>
<feature type="compositionally biased region" description="Low complexity" evidence="24">
    <location>
        <begin position="314"/>
        <end position="351"/>
    </location>
</feature>
<feature type="domain" description="Protein kinase" evidence="25">
    <location>
        <begin position="728"/>
        <end position="982"/>
    </location>
</feature>
<dbReference type="GO" id="GO:0006397">
    <property type="term" value="P:mRNA processing"/>
    <property type="evidence" value="ECO:0007669"/>
    <property type="project" value="UniProtKB-KW"/>
</dbReference>
<accession>A0A452SMZ3</accession>
<keyword evidence="13 23" id="KW-0067">ATP-binding</keyword>
<dbReference type="GO" id="GO:0002944">
    <property type="term" value="C:cyclin K-CDK12 complex"/>
    <property type="evidence" value="ECO:0007669"/>
    <property type="project" value="Ensembl"/>
</dbReference>
<evidence type="ECO:0000256" key="11">
    <source>
        <dbReference type="ARBA" id="ARBA00022741"/>
    </source>
</evidence>
<feature type="compositionally biased region" description="Basic residues" evidence="24">
    <location>
        <begin position="197"/>
        <end position="206"/>
    </location>
</feature>
<gene>
    <name evidence="26" type="primary">CDK12</name>
</gene>
<evidence type="ECO:0000256" key="8">
    <source>
        <dbReference type="ARBA" id="ARBA00022527"/>
    </source>
</evidence>
<comment type="catalytic activity">
    <reaction evidence="19">
        <text>L-threonyl-[protein] + ATP = O-phospho-L-threonyl-[protein] + ADP + H(+)</text>
        <dbReference type="Rhea" id="RHEA:46608"/>
        <dbReference type="Rhea" id="RHEA-COMP:11060"/>
        <dbReference type="Rhea" id="RHEA-COMP:11605"/>
        <dbReference type="ChEBI" id="CHEBI:15378"/>
        <dbReference type="ChEBI" id="CHEBI:30013"/>
        <dbReference type="ChEBI" id="CHEBI:30616"/>
        <dbReference type="ChEBI" id="CHEBI:61977"/>
        <dbReference type="ChEBI" id="CHEBI:456216"/>
        <dbReference type="EC" id="2.7.11.22"/>
    </reaction>
</comment>
<feature type="binding site" evidence="23">
    <location>
        <position position="757"/>
    </location>
    <ligand>
        <name>ATP</name>
        <dbReference type="ChEBI" id="CHEBI:30616"/>
    </ligand>
</feature>
<feature type="compositionally biased region" description="Pro residues" evidence="24">
    <location>
        <begin position="671"/>
        <end position="686"/>
    </location>
</feature>
<comment type="catalytic activity">
    <reaction evidence="20">
        <text>L-seryl-[protein] + ATP = O-phospho-L-seryl-[protein] + ADP + H(+)</text>
        <dbReference type="Rhea" id="RHEA:17989"/>
        <dbReference type="Rhea" id="RHEA-COMP:9863"/>
        <dbReference type="Rhea" id="RHEA-COMP:11604"/>
        <dbReference type="ChEBI" id="CHEBI:15378"/>
        <dbReference type="ChEBI" id="CHEBI:29999"/>
        <dbReference type="ChEBI" id="CHEBI:30616"/>
        <dbReference type="ChEBI" id="CHEBI:83421"/>
        <dbReference type="ChEBI" id="CHEBI:456216"/>
        <dbReference type="EC" id="2.7.11.24"/>
    </reaction>
</comment>
<feature type="region of interest" description="Disordered" evidence="24">
    <location>
        <begin position="463"/>
        <end position="704"/>
    </location>
</feature>
<feature type="compositionally biased region" description="Low complexity" evidence="24">
    <location>
        <begin position="288"/>
        <end position="306"/>
    </location>
</feature>
<dbReference type="GO" id="GO:0006366">
    <property type="term" value="P:transcription by RNA polymerase II"/>
    <property type="evidence" value="ECO:0007669"/>
    <property type="project" value="Ensembl"/>
</dbReference>
<dbReference type="Gene3D" id="3.30.200.20">
    <property type="entry name" value="Phosphorylase Kinase, domain 1"/>
    <property type="match status" value="1"/>
</dbReference>
<feature type="compositionally biased region" description="Basic and acidic residues" evidence="24">
    <location>
        <begin position="185"/>
        <end position="196"/>
    </location>
</feature>
<dbReference type="FunFam" id="3.30.200.20:FF:000074">
    <property type="entry name" value="cyclin-dependent kinase 12 isoform X2"/>
    <property type="match status" value="1"/>
</dbReference>
<evidence type="ECO:0000313" key="26">
    <source>
        <dbReference type="Ensembl" id="ENSUAMP00000034042.1"/>
    </source>
</evidence>
<feature type="compositionally biased region" description="Basic and acidic residues" evidence="24">
    <location>
        <begin position="1"/>
        <end position="13"/>
    </location>
</feature>
<feature type="compositionally biased region" description="Low complexity" evidence="24">
    <location>
        <begin position="1458"/>
        <end position="1475"/>
    </location>
</feature>
<dbReference type="GO" id="GO:0032968">
    <property type="term" value="P:positive regulation of transcription elongation by RNA polymerase II"/>
    <property type="evidence" value="ECO:0007669"/>
    <property type="project" value="Ensembl"/>
</dbReference>
<dbReference type="SUPFAM" id="SSF56112">
    <property type="entry name" value="Protein kinase-like (PK-like)"/>
    <property type="match status" value="1"/>
</dbReference>
<dbReference type="InterPro" id="IPR011009">
    <property type="entry name" value="Kinase-like_dom_sf"/>
</dbReference>
<dbReference type="SMART" id="SM00220">
    <property type="entry name" value="S_TKc"/>
    <property type="match status" value="1"/>
</dbReference>
<comment type="catalytic activity">
    <reaction evidence="21">
        <text>L-seryl-[protein] + ATP = O-phospho-L-seryl-[protein] + ADP + H(+)</text>
        <dbReference type="Rhea" id="RHEA:17989"/>
        <dbReference type="Rhea" id="RHEA-COMP:9863"/>
        <dbReference type="Rhea" id="RHEA-COMP:11604"/>
        <dbReference type="ChEBI" id="CHEBI:15378"/>
        <dbReference type="ChEBI" id="CHEBI:29999"/>
        <dbReference type="ChEBI" id="CHEBI:30616"/>
        <dbReference type="ChEBI" id="CHEBI:83421"/>
        <dbReference type="ChEBI" id="CHEBI:456216"/>
        <dbReference type="EC" id="2.7.11.22"/>
    </reaction>
</comment>
<dbReference type="GO" id="GO:0033147">
    <property type="term" value="P:negative regulation of intracellular estrogen receptor signaling pathway"/>
    <property type="evidence" value="ECO:0007669"/>
    <property type="project" value="Ensembl"/>
</dbReference>
<keyword evidence="9" id="KW-0507">mRNA processing</keyword>
<protein>
    <recommendedName>
        <fullName evidence="16">Cyclin-dependent kinase 12</fullName>
        <ecNumber evidence="7">2.7.11.22</ecNumber>
        <ecNumber evidence="5">2.7.11.23</ecNumber>
        <ecNumber evidence="6">2.7.11.24</ecNumber>
    </recommendedName>
    <alternativeName>
        <fullName evidence="17">Cell division protein kinase 12</fullName>
    </alternativeName>
</protein>
<feature type="region of interest" description="Disordered" evidence="24">
    <location>
        <begin position="1205"/>
        <end position="1355"/>
    </location>
</feature>
<dbReference type="InterPro" id="IPR000719">
    <property type="entry name" value="Prot_kinase_dom"/>
</dbReference>
<dbReference type="STRING" id="9643.ENSUAMP00000034042"/>
<evidence type="ECO:0000256" key="2">
    <source>
        <dbReference type="ARBA" id="ARBA00004345"/>
    </source>
</evidence>
<feature type="compositionally biased region" description="Basic and acidic residues" evidence="24">
    <location>
        <begin position="87"/>
        <end position="106"/>
    </location>
</feature>
<feature type="region of interest" description="Disordered" evidence="24">
    <location>
        <begin position="1035"/>
        <end position="1089"/>
    </location>
</feature>
<dbReference type="PANTHER" id="PTHR24056:SF126">
    <property type="entry name" value="CYCLIN-DEPENDENT KINASE 12"/>
    <property type="match status" value="1"/>
</dbReference>
<evidence type="ECO:0000256" key="14">
    <source>
        <dbReference type="ARBA" id="ARBA00023187"/>
    </source>
</evidence>
<keyword evidence="15" id="KW-0539">Nucleus</keyword>
<organism evidence="26 27">
    <name type="scientific">Ursus americanus</name>
    <name type="common">American black bear</name>
    <name type="synonym">Euarctos americanus</name>
    <dbReference type="NCBI Taxonomy" id="9643"/>
    <lineage>
        <taxon>Eukaryota</taxon>
        <taxon>Metazoa</taxon>
        <taxon>Chordata</taxon>
        <taxon>Craniata</taxon>
        <taxon>Vertebrata</taxon>
        <taxon>Euteleostomi</taxon>
        <taxon>Mammalia</taxon>
        <taxon>Eutheria</taxon>
        <taxon>Laurasiatheria</taxon>
        <taxon>Carnivora</taxon>
        <taxon>Caniformia</taxon>
        <taxon>Ursidae</taxon>
        <taxon>Ursus</taxon>
    </lineage>
</organism>
<evidence type="ECO:0000256" key="24">
    <source>
        <dbReference type="SAM" id="MobiDB-lite"/>
    </source>
</evidence>
<evidence type="ECO:0000256" key="3">
    <source>
        <dbReference type="ARBA" id="ARBA00006485"/>
    </source>
</evidence>
<comment type="subcellular location">
    <subcellularLocation>
        <location evidence="2">Membrane</location>
        <location evidence="2">Caveola</location>
    </subcellularLocation>
    <subcellularLocation>
        <location evidence="1">Nucleus speckle</location>
    </subcellularLocation>
</comment>
<dbReference type="GO" id="GO:0071391">
    <property type="term" value="P:cellular response to estrogen stimulus"/>
    <property type="evidence" value="ECO:0007669"/>
    <property type="project" value="Ensembl"/>
</dbReference>
<feature type="compositionally biased region" description="Basic residues" evidence="24">
    <location>
        <begin position="367"/>
        <end position="382"/>
    </location>
</feature>
<proteinExistence type="inferred from homology"/>
<dbReference type="GO" id="GO:0008353">
    <property type="term" value="F:RNA polymerase II CTD heptapeptide repeat kinase activity"/>
    <property type="evidence" value="ECO:0007669"/>
    <property type="project" value="UniProtKB-EC"/>
</dbReference>
<dbReference type="GO" id="GO:0060341">
    <property type="term" value="P:regulation of cellular localization"/>
    <property type="evidence" value="ECO:0007669"/>
    <property type="project" value="UniProtKB-ARBA"/>
</dbReference>
<reference evidence="26" key="2">
    <citation type="submission" date="2025-08" db="UniProtKB">
        <authorList>
            <consortium name="Ensembl"/>
        </authorList>
    </citation>
    <scope>IDENTIFICATION</scope>
</reference>
<dbReference type="GO" id="GO:0016607">
    <property type="term" value="C:nuclear speck"/>
    <property type="evidence" value="ECO:0007669"/>
    <property type="project" value="UniProtKB-SubCell"/>
</dbReference>
<feature type="compositionally biased region" description="Basic residues" evidence="24">
    <location>
        <begin position="107"/>
        <end position="119"/>
    </location>
</feature>
<dbReference type="GeneTree" id="ENSGT00940000157595"/>
<evidence type="ECO:0000256" key="20">
    <source>
        <dbReference type="ARBA" id="ARBA00048312"/>
    </source>
</evidence>
<evidence type="ECO:0000256" key="10">
    <source>
        <dbReference type="ARBA" id="ARBA00022679"/>
    </source>
</evidence>
<dbReference type="OMA" id="HWGAPAQ"/>
<evidence type="ECO:0000256" key="17">
    <source>
        <dbReference type="ARBA" id="ARBA00041920"/>
    </source>
</evidence>
<feature type="compositionally biased region" description="Pro residues" evidence="24">
    <location>
        <begin position="1253"/>
        <end position="1266"/>
    </location>
</feature>
<keyword evidence="8" id="KW-0723">Serine/threonine-protein kinase</keyword>
<evidence type="ECO:0000256" key="4">
    <source>
        <dbReference type="ARBA" id="ARBA00008832"/>
    </source>
</evidence>
<evidence type="ECO:0000256" key="9">
    <source>
        <dbReference type="ARBA" id="ARBA00022664"/>
    </source>
</evidence>
<keyword evidence="27" id="KW-1185">Reference proteome</keyword>
<keyword evidence="14" id="KW-0508">mRNA splicing</keyword>
<feature type="region of interest" description="Disordered" evidence="24">
    <location>
        <begin position="1"/>
        <end position="446"/>
    </location>
</feature>
<evidence type="ECO:0000256" key="5">
    <source>
        <dbReference type="ARBA" id="ARBA00012409"/>
    </source>
</evidence>
<dbReference type="GO" id="GO:0008024">
    <property type="term" value="C:cyclin/CDK positive transcription elongation factor complex"/>
    <property type="evidence" value="ECO:0007669"/>
    <property type="project" value="TreeGrafter"/>
</dbReference>
<dbReference type="Gene3D" id="1.10.510.10">
    <property type="entry name" value="Transferase(Phosphotransferase) domain 1"/>
    <property type="match status" value="1"/>
</dbReference>
<comment type="similarity">
    <text evidence="4">Belongs to the protein kinase superfamily. CMGC Ser/Thr protein kinase family. MAP kinase subfamily.</text>
</comment>
<dbReference type="GO" id="GO:0005901">
    <property type="term" value="C:caveola"/>
    <property type="evidence" value="ECO:0007669"/>
    <property type="project" value="UniProtKB-SubCell"/>
</dbReference>
<feature type="compositionally biased region" description="Basic and acidic residues" evidence="24">
    <location>
        <begin position="120"/>
        <end position="134"/>
    </location>
</feature>
<dbReference type="GO" id="GO:0008380">
    <property type="term" value="P:RNA splicing"/>
    <property type="evidence" value="ECO:0007669"/>
    <property type="project" value="UniProtKB-KW"/>
</dbReference>
<dbReference type="GO" id="GO:0005524">
    <property type="term" value="F:ATP binding"/>
    <property type="evidence" value="ECO:0007669"/>
    <property type="project" value="UniProtKB-UniRule"/>
</dbReference>
<feature type="region of interest" description="Disordered" evidence="24">
    <location>
        <begin position="1146"/>
        <end position="1188"/>
    </location>
</feature>
<evidence type="ECO:0000256" key="19">
    <source>
        <dbReference type="ARBA" id="ARBA00047811"/>
    </source>
</evidence>
<evidence type="ECO:0000256" key="7">
    <source>
        <dbReference type="ARBA" id="ARBA00012425"/>
    </source>
</evidence>
<evidence type="ECO:0000313" key="27">
    <source>
        <dbReference type="Proteomes" id="UP000291022"/>
    </source>
</evidence>
<comment type="catalytic activity">
    <reaction evidence="22">
        <text>[DNA-directed RNA polymerase] + ATP = phospho-[DNA-directed RNA polymerase] + ADP + H(+)</text>
        <dbReference type="Rhea" id="RHEA:10216"/>
        <dbReference type="Rhea" id="RHEA-COMP:11321"/>
        <dbReference type="Rhea" id="RHEA-COMP:11322"/>
        <dbReference type="ChEBI" id="CHEBI:15378"/>
        <dbReference type="ChEBI" id="CHEBI:30616"/>
        <dbReference type="ChEBI" id="CHEBI:43176"/>
        <dbReference type="ChEBI" id="CHEBI:68546"/>
        <dbReference type="ChEBI" id="CHEBI:456216"/>
        <dbReference type="EC" id="2.7.11.23"/>
    </reaction>
</comment>
<dbReference type="GO" id="GO:0004693">
    <property type="term" value="F:cyclin-dependent protein serine/threonine kinase activity"/>
    <property type="evidence" value="ECO:0007669"/>
    <property type="project" value="UniProtKB-EC"/>
</dbReference>
<feature type="compositionally biased region" description="Pro residues" evidence="24">
    <location>
        <begin position="527"/>
        <end position="572"/>
    </location>
</feature>
<feature type="compositionally biased region" description="Polar residues" evidence="24">
    <location>
        <begin position="1146"/>
        <end position="1155"/>
    </location>
</feature>
<evidence type="ECO:0000256" key="18">
    <source>
        <dbReference type="ARBA" id="ARBA00047592"/>
    </source>
</evidence>
<feature type="region of interest" description="Disordered" evidence="24">
    <location>
        <begin position="1453"/>
        <end position="1475"/>
    </location>
</feature>
<evidence type="ECO:0000256" key="6">
    <source>
        <dbReference type="ARBA" id="ARBA00012411"/>
    </source>
</evidence>
<evidence type="ECO:0000259" key="25">
    <source>
        <dbReference type="PROSITE" id="PS50011"/>
    </source>
</evidence>
<feature type="compositionally biased region" description="Basic and acidic residues" evidence="24">
    <location>
        <begin position="655"/>
        <end position="667"/>
    </location>
</feature>
<reference evidence="27" key="1">
    <citation type="submission" date="2016-06" db="EMBL/GenBank/DDBJ databases">
        <title>De novo assembly and RNA-Seq shows season-dependent expression and editing in black bear kidneys.</title>
        <authorList>
            <person name="Korstanje R."/>
            <person name="Srivastava A."/>
            <person name="Sarsani V.K."/>
            <person name="Sheehan S.M."/>
            <person name="Seger R.L."/>
            <person name="Barter M.E."/>
            <person name="Lindqvist C."/>
            <person name="Brody L.C."/>
            <person name="Mullikin J.C."/>
        </authorList>
    </citation>
    <scope>NUCLEOTIDE SEQUENCE [LARGE SCALE GENOMIC DNA]</scope>
</reference>
<feature type="compositionally biased region" description="Low complexity" evidence="24">
    <location>
        <begin position="1175"/>
        <end position="1188"/>
    </location>
</feature>
<keyword evidence="11 23" id="KW-0547">Nucleotide-binding</keyword>
<dbReference type="PANTHER" id="PTHR24056">
    <property type="entry name" value="CELL DIVISION PROTEIN KINASE"/>
    <property type="match status" value="1"/>
</dbReference>
<comment type="similarity">
    <text evidence="3">Belongs to the protein kinase superfamily. CMGC Ser/Thr protein kinase family. CDC2/CDKX subfamily.</text>
</comment>
<dbReference type="PROSITE" id="PS00107">
    <property type="entry name" value="PROTEIN_KINASE_ATP"/>
    <property type="match status" value="1"/>
</dbReference>
<feature type="compositionally biased region" description="Polar residues" evidence="24">
    <location>
        <begin position="253"/>
        <end position="277"/>
    </location>
</feature>
<dbReference type="InterPro" id="IPR050108">
    <property type="entry name" value="CDK"/>
</dbReference>
<dbReference type="GO" id="GO:0030332">
    <property type="term" value="F:cyclin binding"/>
    <property type="evidence" value="ECO:0007669"/>
    <property type="project" value="Ensembl"/>
</dbReference>